<dbReference type="InterPro" id="IPR018389">
    <property type="entry name" value="DctP_fam"/>
</dbReference>
<reference evidence="3 4" key="1">
    <citation type="submission" date="2019-11" db="EMBL/GenBank/DDBJ databases">
        <title>Bacillus idriensis genome.</title>
        <authorList>
            <person name="Konopka E.N."/>
            <person name="Newman J.D."/>
        </authorList>
    </citation>
    <scope>NUCLEOTIDE SEQUENCE [LARGE SCALE GENOMIC DNA]</scope>
    <source>
        <strain evidence="3 4">DSM 19097</strain>
    </source>
</reference>
<dbReference type="AlphaFoldDB" id="A0A6I2M6X0"/>
<keyword evidence="4" id="KW-1185">Reference proteome</keyword>
<evidence type="ECO:0000256" key="2">
    <source>
        <dbReference type="SAM" id="SignalP"/>
    </source>
</evidence>
<organism evidence="3 4">
    <name type="scientific">Metabacillus idriensis</name>
    <dbReference type="NCBI Taxonomy" id="324768"/>
    <lineage>
        <taxon>Bacteria</taxon>
        <taxon>Bacillati</taxon>
        <taxon>Bacillota</taxon>
        <taxon>Bacilli</taxon>
        <taxon>Bacillales</taxon>
        <taxon>Bacillaceae</taxon>
        <taxon>Metabacillus</taxon>
    </lineage>
</organism>
<accession>A0A6I2M6X0</accession>
<dbReference type="GO" id="GO:0055085">
    <property type="term" value="P:transmembrane transport"/>
    <property type="evidence" value="ECO:0007669"/>
    <property type="project" value="InterPro"/>
</dbReference>
<dbReference type="PANTHER" id="PTHR33376">
    <property type="match status" value="1"/>
</dbReference>
<dbReference type="Gene3D" id="3.40.190.170">
    <property type="entry name" value="Bacterial extracellular solute-binding protein, family 7"/>
    <property type="match status" value="1"/>
</dbReference>
<proteinExistence type="predicted"/>
<evidence type="ECO:0000256" key="1">
    <source>
        <dbReference type="ARBA" id="ARBA00022729"/>
    </source>
</evidence>
<dbReference type="PROSITE" id="PS51257">
    <property type="entry name" value="PROKAR_LIPOPROTEIN"/>
    <property type="match status" value="1"/>
</dbReference>
<dbReference type="InterPro" id="IPR038404">
    <property type="entry name" value="TRAP_DctP_sf"/>
</dbReference>
<evidence type="ECO:0000313" key="3">
    <source>
        <dbReference type="EMBL" id="MRX53074.1"/>
    </source>
</evidence>
<dbReference type="EMBL" id="WKKF01000001">
    <property type="protein sequence ID" value="MRX53074.1"/>
    <property type="molecule type" value="Genomic_DNA"/>
</dbReference>
<gene>
    <name evidence="3" type="ORF">GJU41_03755</name>
</gene>
<dbReference type="RefSeq" id="WP_154318039.1">
    <property type="nucleotide sequence ID" value="NZ_CAJGAA010000001.1"/>
</dbReference>
<comment type="caution">
    <text evidence="3">The sequence shown here is derived from an EMBL/GenBank/DDBJ whole genome shotgun (WGS) entry which is preliminary data.</text>
</comment>
<evidence type="ECO:0000313" key="4">
    <source>
        <dbReference type="Proteomes" id="UP000441585"/>
    </source>
</evidence>
<protein>
    <submittedName>
        <fullName evidence="3">TRAP transporter substrate-binding protein DctP</fullName>
    </submittedName>
</protein>
<dbReference type="NCBIfam" id="NF037995">
    <property type="entry name" value="TRAP_S1"/>
    <property type="match status" value="1"/>
</dbReference>
<feature type="chain" id="PRO_5026121209" evidence="2">
    <location>
        <begin position="28"/>
        <end position="372"/>
    </location>
</feature>
<name>A0A6I2M6X0_9BACI</name>
<feature type="signal peptide" evidence="2">
    <location>
        <begin position="1"/>
        <end position="27"/>
    </location>
</feature>
<keyword evidence="1 2" id="KW-0732">Signal</keyword>
<dbReference type="PANTHER" id="PTHR33376:SF15">
    <property type="entry name" value="BLL6794 PROTEIN"/>
    <property type="match status" value="1"/>
</dbReference>
<dbReference type="Pfam" id="PF03480">
    <property type="entry name" value="DctP"/>
    <property type="match status" value="1"/>
</dbReference>
<dbReference type="Proteomes" id="UP000441585">
    <property type="component" value="Unassembled WGS sequence"/>
</dbReference>
<sequence>MKKRKKAIFLTFIVSAFLVMTACSLKASETGGNENNKVIKLRAATGLSSQHAWWSANLVPWIDRVKELTDGQVEFETFSGGELVSTPDEGDAVLNGTVDVALVLPIYQPDQYAMAEITMLPLTKSDAHIGSNAWKALLNSDVELKDGKTFSELQFSEFKMFPIATTQEYSISTTGKEFMSVKNVKDTSLRTPSRIHEKYSEHIGINSVTMPAVEMYDALSRGSFDGSYYSIADWSGYGFQDLFKYTITGVNFGHFNAFIGMSKEKWDTLPKNVQEAMTQANEELFTNGADEWIKRSEEMVKLNEADGGKFVEFSTLDQGVQDLINKGIEDTWKDYAELLEKQGLPGEKLIALWRDIIIEQGGDVPEGVKKLK</sequence>